<evidence type="ECO:0000313" key="1">
    <source>
        <dbReference type="EMBL" id="KAI5673026.1"/>
    </source>
</evidence>
<accession>A0ACC0BKC3</accession>
<protein>
    <submittedName>
        <fullName evidence="1">Uncharacterized protein</fullName>
    </submittedName>
</protein>
<dbReference type="Proteomes" id="UP001060085">
    <property type="component" value="Linkage Group LG03"/>
</dbReference>
<reference evidence="2" key="1">
    <citation type="journal article" date="2023" name="Nat. Plants">
        <title>Single-cell RNA sequencing provides a high-resolution roadmap for understanding the multicellular compartmentation of specialized metabolism.</title>
        <authorList>
            <person name="Sun S."/>
            <person name="Shen X."/>
            <person name="Li Y."/>
            <person name="Li Y."/>
            <person name="Wang S."/>
            <person name="Li R."/>
            <person name="Zhang H."/>
            <person name="Shen G."/>
            <person name="Guo B."/>
            <person name="Wei J."/>
            <person name="Xu J."/>
            <person name="St-Pierre B."/>
            <person name="Chen S."/>
            <person name="Sun C."/>
        </authorList>
    </citation>
    <scope>NUCLEOTIDE SEQUENCE [LARGE SCALE GENOMIC DNA]</scope>
</reference>
<proteinExistence type="predicted"/>
<evidence type="ECO:0000313" key="2">
    <source>
        <dbReference type="Proteomes" id="UP001060085"/>
    </source>
</evidence>
<organism evidence="1 2">
    <name type="scientific">Catharanthus roseus</name>
    <name type="common">Madagascar periwinkle</name>
    <name type="synonym">Vinca rosea</name>
    <dbReference type="NCBI Taxonomy" id="4058"/>
    <lineage>
        <taxon>Eukaryota</taxon>
        <taxon>Viridiplantae</taxon>
        <taxon>Streptophyta</taxon>
        <taxon>Embryophyta</taxon>
        <taxon>Tracheophyta</taxon>
        <taxon>Spermatophyta</taxon>
        <taxon>Magnoliopsida</taxon>
        <taxon>eudicotyledons</taxon>
        <taxon>Gunneridae</taxon>
        <taxon>Pentapetalae</taxon>
        <taxon>asterids</taxon>
        <taxon>lamiids</taxon>
        <taxon>Gentianales</taxon>
        <taxon>Apocynaceae</taxon>
        <taxon>Rauvolfioideae</taxon>
        <taxon>Vinceae</taxon>
        <taxon>Catharanthinae</taxon>
        <taxon>Catharanthus</taxon>
    </lineage>
</organism>
<keyword evidence="2" id="KW-1185">Reference proteome</keyword>
<comment type="caution">
    <text evidence="1">The sequence shown here is derived from an EMBL/GenBank/DDBJ whole genome shotgun (WGS) entry which is preliminary data.</text>
</comment>
<name>A0ACC0BKC3_CATRO</name>
<gene>
    <name evidence="1" type="ORF">M9H77_13390</name>
</gene>
<dbReference type="EMBL" id="CM044703">
    <property type="protein sequence ID" value="KAI5673026.1"/>
    <property type="molecule type" value="Genomic_DNA"/>
</dbReference>
<sequence>MKFSQEDEERMRTVASSSSSRLEKIVLQGNDSIIFEVDKALAEALLLSKVPGNILAKVIEYCKHVVFVTELVNDDKETLFRVLVVGDYLNIHSLLSLACEDVSYMIKHKDPEYIHRIFNITPDFSLEEEEKMRKENPRASN</sequence>